<organism evidence="1 2">
    <name type="scientific">Mycolicibacterium frederiksbergense</name>
    <dbReference type="NCBI Taxonomy" id="117567"/>
    <lineage>
        <taxon>Bacteria</taxon>
        <taxon>Bacillati</taxon>
        <taxon>Actinomycetota</taxon>
        <taxon>Actinomycetes</taxon>
        <taxon>Mycobacteriales</taxon>
        <taxon>Mycobacteriaceae</taxon>
        <taxon>Mycolicibacterium</taxon>
    </lineage>
</organism>
<accession>A0A6H0RZN9</accession>
<dbReference type="RefSeq" id="WP_168141288.1">
    <property type="nucleotide sequence ID" value="NZ_CP038799.1"/>
</dbReference>
<protein>
    <recommendedName>
        <fullName evidence="3">DUF3263 domain-containing protein</fullName>
    </recommendedName>
</protein>
<keyword evidence="2" id="KW-1185">Reference proteome</keyword>
<evidence type="ECO:0000313" key="2">
    <source>
        <dbReference type="Proteomes" id="UP000501849"/>
    </source>
</evidence>
<gene>
    <name evidence="1" type="ORF">EXE63_06495</name>
</gene>
<evidence type="ECO:0000313" key="1">
    <source>
        <dbReference type="EMBL" id="QIV80578.1"/>
    </source>
</evidence>
<evidence type="ECO:0008006" key="3">
    <source>
        <dbReference type="Google" id="ProtNLM"/>
    </source>
</evidence>
<name>A0A6H0RZN9_9MYCO</name>
<reference evidence="1 2" key="1">
    <citation type="submission" date="2019-04" db="EMBL/GenBank/DDBJ databases">
        <title>Draft, Whole-Genome Sequence of the Anthracene-degrading Mycobacterium frederiksbergense LB501T, Isolated from a Polycyclic Aromatic Hydrocarbon (PAH)-Contaminated Soil.</title>
        <authorList>
            <person name="Augelletti F."/>
        </authorList>
    </citation>
    <scope>NUCLEOTIDE SEQUENCE [LARGE SCALE GENOMIC DNA]</scope>
    <source>
        <strain evidence="1 2">LB 501T</strain>
    </source>
</reference>
<dbReference type="AlphaFoldDB" id="A0A6H0RZN9"/>
<sequence length="75" mass="8538">MDRFDREILDYVRSWSPYGGPPADEVLAEFGLTPGQLAERVNHIIAAENARHFQELAQPWRRVQASRDGARMIGT</sequence>
<dbReference type="Proteomes" id="UP000501849">
    <property type="component" value="Chromosome"/>
</dbReference>
<dbReference type="EMBL" id="CP038799">
    <property type="protein sequence ID" value="QIV80578.1"/>
    <property type="molecule type" value="Genomic_DNA"/>
</dbReference>
<dbReference type="KEGG" id="mfre:EXE63_06495"/>
<proteinExistence type="predicted"/>